<dbReference type="SUPFAM" id="SSF55961">
    <property type="entry name" value="Bet v1-like"/>
    <property type="match status" value="1"/>
</dbReference>
<accession>A0ABN2LHT8</accession>
<dbReference type="Proteomes" id="UP001499938">
    <property type="component" value="Unassembled WGS sequence"/>
</dbReference>
<keyword evidence="2" id="KW-1185">Reference proteome</keyword>
<comment type="caution">
    <text evidence="1">The sequence shown here is derived from an EMBL/GenBank/DDBJ whole genome shotgun (WGS) entry which is preliminary data.</text>
</comment>
<dbReference type="EMBL" id="BAAAPO010000021">
    <property type="protein sequence ID" value="GAA1788958.1"/>
    <property type="molecule type" value="Genomic_DNA"/>
</dbReference>
<protein>
    <recommendedName>
        <fullName evidence="3">SRPBCC family protein</fullName>
    </recommendedName>
</protein>
<dbReference type="Gene3D" id="3.30.530.20">
    <property type="match status" value="1"/>
</dbReference>
<proteinExistence type="predicted"/>
<dbReference type="InterPro" id="IPR023393">
    <property type="entry name" value="START-like_dom_sf"/>
</dbReference>
<organism evidence="1 2">
    <name type="scientific">Nostocoides veronense</name>
    <dbReference type="NCBI Taxonomy" id="330836"/>
    <lineage>
        <taxon>Bacteria</taxon>
        <taxon>Bacillati</taxon>
        <taxon>Actinomycetota</taxon>
        <taxon>Actinomycetes</taxon>
        <taxon>Micrococcales</taxon>
        <taxon>Intrasporangiaceae</taxon>
        <taxon>Nostocoides</taxon>
    </lineage>
</organism>
<evidence type="ECO:0008006" key="3">
    <source>
        <dbReference type="Google" id="ProtNLM"/>
    </source>
</evidence>
<dbReference type="CDD" id="cd07812">
    <property type="entry name" value="SRPBCC"/>
    <property type="match status" value="1"/>
</dbReference>
<reference evidence="1 2" key="1">
    <citation type="journal article" date="2019" name="Int. J. Syst. Evol. Microbiol.">
        <title>The Global Catalogue of Microorganisms (GCM) 10K type strain sequencing project: providing services to taxonomists for standard genome sequencing and annotation.</title>
        <authorList>
            <consortium name="The Broad Institute Genomics Platform"/>
            <consortium name="The Broad Institute Genome Sequencing Center for Infectious Disease"/>
            <person name="Wu L."/>
            <person name="Ma J."/>
        </authorList>
    </citation>
    <scope>NUCLEOTIDE SEQUENCE [LARGE SCALE GENOMIC DNA]</scope>
    <source>
        <strain evidence="1 2">JCM 15592</strain>
    </source>
</reference>
<dbReference type="Pfam" id="PF10604">
    <property type="entry name" value="Polyketide_cyc2"/>
    <property type="match status" value="1"/>
</dbReference>
<dbReference type="RefSeq" id="WP_344082585.1">
    <property type="nucleotide sequence ID" value="NZ_BAAAPO010000021.1"/>
</dbReference>
<evidence type="ECO:0000313" key="1">
    <source>
        <dbReference type="EMBL" id="GAA1788958.1"/>
    </source>
</evidence>
<evidence type="ECO:0000313" key="2">
    <source>
        <dbReference type="Proteomes" id="UP001499938"/>
    </source>
</evidence>
<sequence length="153" mass="16668">MTAFTVVRETPLSVAEAWAAVTDLRAHGDVVPLTRMVLDEGMPRVGWGFSAGTGAGRAMLWDHMIVTRWEPPTRDEPRGAMHIVKTGQWLGGWAHIHIEPAGEGARVEWTEEIYPGLDPAPRLTGPAARWLGAKLFGTTLDRLLGRAEALVPA</sequence>
<dbReference type="InterPro" id="IPR019587">
    <property type="entry name" value="Polyketide_cyclase/dehydratase"/>
</dbReference>
<name>A0ABN2LHT8_9MICO</name>
<gene>
    <name evidence="1" type="ORF">GCM10009811_12370</name>
</gene>